<dbReference type="InterPro" id="IPR020901">
    <property type="entry name" value="Prtase_inh_Kunz-CS"/>
</dbReference>
<dbReference type="SMART" id="SM00131">
    <property type="entry name" value="KU"/>
    <property type="match status" value="2"/>
</dbReference>
<dbReference type="CDD" id="cd22593">
    <property type="entry name" value="Kunitz_conkunitzin"/>
    <property type="match status" value="1"/>
</dbReference>
<keyword evidence="6" id="KW-1185">Reference proteome</keyword>
<accession>A0AAV1F6Q4</accession>
<dbReference type="InterPro" id="IPR002223">
    <property type="entry name" value="Kunitz_BPTI"/>
</dbReference>
<protein>
    <submittedName>
        <fullName evidence="5">Boophilin-H2-like</fullName>
    </submittedName>
</protein>
<dbReference type="InterPro" id="IPR050098">
    <property type="entry name" value="TFPI/VKTCI-like"/>
</dbReference>
<dbReference type="AlphaFoldDB" id="A0AAV1F6Q4"/>
<feature type="domain" description="BPTI/Kunitz inhibitor" evidence="4">
    <location>
        <begin position="32"/>
        <end position="82"/>
    </location>
</feature>
<evidence type="ECO:0000256" key="2">
    <source>
        <dbReference type="SAM" id="MobiDB-lite"/>
    </source>
</evidence>
<dbReference type="PROSITE" id="PS50279">
    <property type="entry name" value="BPTI_KUNITZ_2"/>
    <property type="match status" value="2"/>
</dbReference>
<feature type="transmembrane region" description="Helical" evidence="3">
    <location>
        <begin position="167"/>
        <end position="191"/>
    </location>
</feature>
<dbReference type="PROSITE" id="PS00280">
    <property type="entry name" value="BPTI_KUNITZ_1"/>
    <property type="match status" value="1"/>
</dbReference>
<dbReference type="CDD" id="cd00109">
    <property type="entry name" value="Kunitz-type"/>
    <property type="match status" value="1"/>
</dbReference>
<dbReference type="Proteomes" id="UP001178508">
    <property type="component" value="Chromosome 5"/>
</dbReference>
<sequence length="222" mass="24803">MSRRFFWGKDEGALKQVKSTGLFITDLHTYFCLLPEDEGTGTQFVFSLFYDAANDRCTPFLYKGEGGNANRFVNERECLRNCSANVETTYPFDASRACHFKYTVGGCSGKYLRYYYDSIHKKCKKFLWTGCFGNGNRFFDMETCNNTCQGIHDEGDDLEEDEPDTPIAIICGVLLAVIVVAVFGTVIGLTVKSKKKGSKKKSGAESRAQSENSPEAQPIEMA</sequence>
<keyword evidence="3" id="KW-0472">Membrane</keyword>
<dbReference type="SUPFAM" id="SSF57362">
    <property type="entry name" value="BPTI-like"/>
    <property type="match status" value="2"/>
</dbReference>
<dbReference type="PANTHER" id="PTHR10083:SF373">
    <property type="entry name" value="SERINE PEPTIDASE INHIBITOR, KUNITZ TYPE, 2"/>
    <property type="match status" value="1"/>
</dbReference>
<dbReference type="PANTHER" id="PTHR10083">
    <property type="entry name" value="KUNITZ-TYPE PROTEASE INHIBITOR-RELATED"/>
    <property type="match status" value="1"/>
</dbReference>
<evidence type="ECO:0000256" key="1">
    <source>
        <dbReference type="ARBA" id="ARBA00023157"/>
    </source>
</evidence>
<evidence type="ECO:0000313" key="6">
    <source>
        <dbReference type="Proteomes" id="UP001178508"/>
    </source>
</evidence>
<dbReference type="InterPro" id="IPR036880">
    <property type="entry name" value="Kunitz_BPTI_sf"/>
</dbReference>
<feature type="domain" description="BPTI/Kunitz inhibitor" evidence="4">
    <location>
        <begin position="98"/>
        <end position="148"/>
    </location>
</feature>
<dbReference type="Pfam" id="PF00014">
    <property type="entry name" value="Kunitz_BPTI"/>
    <property type="match status" value="2"/>
</dbReference>
<feature type="region of interest" description="Disordered" evidence="2">
    <location>
        <begin position="193"/>
        <end position="222"/>
    </location>
</feature>
<organism evidence="5 6">
    <name type="scientific">Xyrichtys novacula</name>
    <name type="common">Pearly razorfish</name>
    <name type="synonym">Hemipteronotus novacula</name>
    <dbReference type="NCBI Taxonomy" id="13765"/>
    <lineage>
        <taxon>Eukaryota</taxon>
        <taxon>Metazoa</taxon>
        <taxon>Chordata</taxon>
        <taxon>Craniata</taxon>
        <taxon>Vertebrata</taxon>
        <taxon>Euteleostomi</taxon>
        <taxon>Actinopterygii</taxon>
        <taxon>Neopterygii</taxon>
        <taxon>Teleostei</taxon>
        <taxon>Neoteleostei</taxon>
        <taxon>Acanthomorphata</taxon>
        <taxon>Eupercaria</taxon>
        <taxon>Labriformes</taxon>
        <taxon>Labridae</taxon>
        <taxon>Xyrichtys</taxon>
    </lineage>
</organism>
<keyword evidence="3" id="KW-0812">Transmembrane</keyword>
<proteinExistence type="predicted"/>
<evidence type="ECO:0000256" key="3">
    <source>
        <dbReference type="SAM" id="Phobius"/>
    </source>
</evidence>
<dbReference type="PRINTS" id="PR00759">
    <property type="entry name" value="BASICPTASE"/>
</dbReference>
<evidence type="ECO:0000313" key="5">
    <source>
        <dbReference type="EMBL" id="CAJ1056650.1"/>
    </source>
</evidence>
<dbReference type="Gene3D" id="4.10.410.10">
    <property type="entry name" value="Pancreatic trypsin inhibitor Kunitz domain"/>
    <property type="match status" value="2"/>
</dbReference>
<dbReference type="GO" id="GO:0005615">
    <property type="term" value="C:extracellular space"/>
    <property type="evidence" value="ECO:0007669"/>
    <property type="project" value="TreeGrafter"/>
</dbReference>
<dbReference type="EMBL" id="OY660868">
    <property type="protein sequence ID" value="CAJ1056650.1"/>
    <property type="molecule type" value="Genomic_DNA"/>
</dbReference>
<keyword evidence="3" id="KW-1133">Transmembrane helix</keyword>
<name>A0AAV1F6Q4_XYRNO</name>
<reference evidence="5" key="1">
    <citation type="submission" date="2023-08" db="EMBL/GenBank/DDBJ databases">
        <authorList>
            <person name="Alioto T."/>
            <person name="Alioto T."/>
            <person name="Gomez Garrido J."/>
        </authorList>
    </citation>
    <scope>NUCLEOTIDE SEQUENCE</scope>
</reference>
<dbReference type="GO" id="GO:0004867">
    <property type="term" value="F:serine-type endopeptidase inhibitor activity"/>
    <property type="evidence" value="ECO:0007669"/>
    <property type="project" value="InterPro"/>
</dbReference>
<keyword evidence="1" id="KW-1015">Disulfide bond</keyword>
<gene>
    <name evidence="5" type="ORF">XNOV1_A014296</name>
</gene>
<evidence type="ECO:0000259" key="4">
    <source>
        <dbReference type="PROSITE" id="PS50279"/>
    </source>
</evidence>